<dbReference type="Proteomes" id="UP000467240">
    <property type="component" value="Unassembled WGS sequence"/>
</dbReference>
<dbReference type="RefSeq" id="WP_158039855.1">
    <property type="nucleotide sequence ID" value="NZ_JACCFV010000001.1"/>
</dbReference>
<keyword evidence="3 12" id="KW-0808">Transferase</keyword>
<evidence type="ECO:0000259" key="11">
    <source>
        <dbReference type="Pfam" id="PF01909"/>
    </source>
</evidence>
<comment type="caution">
    <text evidence="12">The sequence shown here is derived from an EMBL/GenBank/DDBJ whole genome shotgun (WGS) entry which is preliminary data.</text>
</comment>
<dbReference type="CDD" id="cd05403">
    <property type="entry name" value="NT_KNTase_like"/>
    <property type="match status" value="1"/>
</dbReference>
<comment type="similarity">
    <text evidence="9">Belongs to the MntA antitoxin family.</text>
</comment>
<evidence type="ECO:0000256" key="6">
    <source>
        <dbReference type="ARBA" id="ARBA00022741"/>
    </source>
</evidence>
<dbReference type="GO" id="GO:0016779">
    <property type="term" value="F:nucleotidyltransferase activity"/>
    <property type="evidence" value="ECO:0007669"/>
    <property type="project" value="UniProtKB-KW"/>
</dbReference>
<evidence type="ECO:0000256" key="9">
    <source>
        <dbReference type="ARBA" id="ARBA00038276"/>
    </source>
</evidence>
<dbReference type="InterPro" id="IPR002934">
    <property type="entry name" value="Polymerase_NTP_transf_dom"/>
</dbReference>
<keyword evidence="7" id="KW-0067">ATP-binding</keyword>
<name>A0A7J5C1M3_9MICO</name>
<dbReference type="PANTHER" id="PTHR33571">
    <property type="entry name" value="SSL8005 PROTEIN"/>
    <property type="match status" value="1"/>
</dbReference>
<gene>
    <name evidence="12" type="ORF">F8O01_05390</name>
</gene>
<evidence type="ECO:0000256" key="7">
    <source>
        <dbReference type="ARBA" id="ARBA00022840"/>
    </source>
</evidence>
<dbReference type="EMBL" id="WBJZ01000005">
    <property type="protein sequence ID" value="KAB1659691.1"/>
    <property type="molecule type" value="Genomic_DNA"/>
</dbReference>
<evidence type="ECO:0000313" key="13">
    <source>
        <dbReference type="Proteomes" id="UP000467240"/>
    </source>
</evidence>
<keyword evidence="13" id="KW-1185">Reference proteome</keyword>
<keyword evidence="2" id="KW-1277">Toxin-antitoxin system</keyword>
<evidence type="ECO:0000256" key="10">
    <source>
        <dbReference type="SAM" id="MobiDB-lite"/>
    </source>
</evidence>
<evidence type="ECO:0000256" key="3">
    <source>
        <dbReference type="ARBA" id="ARBA00022679"/>
    </source>
</evidence>
<keyword evidence="5" id="KW-0479">Metal-binding</keyword>
<proteinExistence type="inferred from homology"/>
<keyword evidence="8" id="KW-0460">Magnesium</keyword>
<keyword evidence="6" id="KW-0547">Nucleotide-binding</keyword>
<evidence type="ECO:0000256" key="5">
    <source>
        <dbReference type="ARBA" id="ARBA00022723"/>
    </source>
</evidence>
<sequence length="126" mass="13724">MSTSGKTPATIALRDVLDGRRVEFAALLAKYRATNPHLFGSVARGTAGADSDVDVLVDMDASDGNILLRAAGLMEETRDLFGRDDIDIFPAELLKRRVSETALRETVPLNSPRMREPRPSASRPQS</sequence>
<evidence type="ECO:0000256" key="2">
    <source>
        <dbReference type="ARBA" id="ARBA00022649"/>
    </source>
</evidence>
<evidence type="ECO:0000256" key="1">
    <source>
        <dbReference type="ARBA" id="ARBA00001946"/>
    </source>
</evidence>
<dbReference type="InterPro" id="IPR052038">
    <property type="entry name" value="Type-VII_TA_antitoxin"/>
</dbReference>
<comment type="cofactor">
    <cofactor evidence="1">
        <name>Mg(2+)</name>
        <dbReference type="ChEBI" id="CHEBI:18420"/>
    </cofactor>
</comment>
<dbReference type="Pfam" id="PF01909">
    <property type="entry name" value="NTP_transf_2"/>
    <property type="match status" value="1"/>
</dbReference>
<feature type="region of interest" description="Disordered" evidence="10">
    <location>
        <begin position="104"/>
        <end position="126"/>
    </location>
</feature>
<dbReference type="InterPro" id="IPR043519">
    <property type="entry name" value="NT_sf"/>
</dbReference>
<keyword evidence="4" id="KW-0548">Nucleotidyltransferase</keyword>
<dbReference type="GO" id="GO:0046872">
    <property type="term" value="F:metal ion binding"/>
    <property type="evidence" value="ECO:0007669"/>
    <property type="project" value="UniProtKB-KW"/>
</dbReference>
<evidence type="ECO:0000256" key="8">
    <source>
        <dbReference type="ARBA" id="ARBA00022842"/>
    </source>
</evidence>
<dbReference type="PANTHER" id="PTHR33571:SF12">
    <property type="entry name" value="BSL3053 PROTEIN"/>
    <property type="match status" value="1"/>
</dbReference>
<dbReference type="GO" id="GO:0005524">
    <property type="term" value="F:ATP binding"/>
    <property type="evidence" value="ECO:0007669"/>
    <property type="project" value="UniProtKB-KW"/>
</dbReference>
<dbReference type="AlphaFoldDB" id="A0A7J5C1M3"/>
<protein>
    <submittedName>
        <fullName evidence="12">Nucleotidyltransferase</fullName>
    </submittedName>
</protein>
<dbReference type="Gene3D" id="3.30.460.10">
    <property type="entry name" value="Beta Polymerase, domain 2"/>
    <property type="match status" value="1"/>
</dbReference>
<evidence type="ECO:0000313" key="12">
    <source>
        <dbReference type="EMBL" id="KAB1659691.1"/>
    </source>
</evidence>
<organism evidence="12 13">
    <name type="scientific">Pseudoclavibacter chungangensis</name>
    <dbReference type="NCBI Taxonomy" id="587635"/>
    <lineage>
        <taxon>Bacteria</taxon>
        <taxon>Bacillati</taxon>
        <taxon>Actinomycetota</taxon>
        <taxon>Actinomycetes</taxon>
        <taxon>Micrococcales</taxon>
        <taxon>Microbacteriaceae</taxon>
        <taxon>Pseudoclavibacter</taxon>
    </lineage>
</organism>
<feature type="domain" description="Polymerase nucleotidyl transferase" evidence="11">
    <location>
        <begin position="37"/>
        <end position="106"/>
    </location>
</feature>
<dbReference type="SUPFAM" id="SSF81301">
    <property type="entry name" value="Nucleotidyltransferase"/>
    <property type="match status" value="1"/>
</dbReference>
<accession>A0A7J5C1M3</accession>
<evidence type="ECO:0000256" key="4">
    <source>
        <dbReference type="ARBA" id="ARBA00022695"/>
    </source>
</evidence>
<dbReference type="OrthoDB" id="9803128at2"/>
<reference evidence="12 13" key="1">
    <citation type="submission" date="2019-09" db="EMBL/GenBank/DDBJ databases">
        <title>Phylogeny of genus Pseudoclavibacter and closely related genus.</title>
        <authorList>
            <person name="Li Y."/>
        </authorList>
    </citation>
    <scope>NUCLEOTIDE SEQUENCE [LARGE SCALE GENOMIC DNA]</scope>
    <source>
        <strain evidence="12 13">DSM 23821</strain>
    </source>
</reference>